<reference evidence="1 2" key="1">
    <citation type="submission" date="2017-01" db="EMBL/GenBank/DDBJ databases">
        <title>Deconstructing symbiosis and pathogenesis requirements using a combined genomic-metabolomic approach.</title>
        <authorList>
            <person name="Tobias N.J."/>
            <person name="Wolff H."/>
            <person name="Djahanschiri B."/>
            <person name="Ebersberger I."/>
            <person name="Bode H.B."/>
        </authorList>
    </citation>
    <scope>NUCLEOTIDE SEQUENCE [LARGE SCALE GENOMIC DNA]</scope>
    <source>
        <strain evidence="1 2">DSM 4764</strain>
    </source>
</reference>
<dbReference type="Pfam" id="PF06996">
    <property type="entry name" value="T6SS_TssG"/>
    <property type="match status" value="1"/>
</dbReference>
<evidence type="ECO:0000313" key="2">
    <source>
        <dbReference type="Proteomes" id="UP000194204"/>
    </source>
</evidence>
<dbReference type="Proteomes" id="UP000194204">
    <property type="component" value="Unassembled WGS sequence"/>
</dbReference>
<proteinExistence type="predicted"/>
<evidence type="ECO:0008006" key="3">
    <source>
        <dbReference type="Google" id="ProtNLM"/>
    </source>
</evidence>
<gene>
    <name evidence="1" type="ORF">Xbed_02658</name>
</gene>
<dbReference type="STRING" id="40578.Xbed_02658"/>
<keyword evidence="2" id="KW-1185">Reference proteome</keyword>
<dbReference type="PANTHER" id="PTHR35564">
    <property type="match status" value="1"/>
</dbReference>
<dbReference type="RefSeq" id="WP_086113371.1">
    <property type="nucleotide sequence ID" value="NZ_CAWNHF010000126.1"/>
</dbReference>
<dbReference type="NCBIfam" id="TIGR03347">
    <property type="entry name" value="VI_chp_1"/>
    <property type="match status" value="1"/>
</dbReference>
<comment type="caution">
    <text evidence="1">The sequence shown here is derived from an EMBL/GenBank/DDBJ whole genome shotgun (WGS) entry which is preliminary data.</text>
</comment>
<accession>A0A1Y2SJT1</accession>
<dbReference type="EMBL" id="MUBK01000022">
    <property type="protein sequence ID" value="OTA19102.1"/>
    <property type="molecule type" value="Genomic_DNA"/>
</dbReference>
<evidence type="ECO:0000313" key="1">
    <source>
        <dbReference type="EMBL" id="OTA19102.1"/>
    </source>
</evidence>
<dbReference type="InterPro" id="IPR010732">
    <property type="entry name" value="T6SS_TssG-like"/>
</dbReference>
<dbReference type="PANTHER" id="PTHR35564:SF3">
    <property type="entry name" value="TYPE VI SECRETION SYSTEM BASEPLATE SUBUNIT TSSG"/>
    <property type="match status" value="1"/>
</dbReference>
<dbReference type="AlphaFoldDB" id="A0A1Y2SJT1"/>
<dbReference type="OrthoDB" id="1523296at2"/>
<protein>
    <recommendedName>
        <fullName evidence="3">Type VI secretion system protein</fullName>
    </recommendedName>
</protein>
<sequence length="350" mass="39402">MAGTDRSTLVDVITEQDPATPLVLDISRYNFYQLVELLNQLAVAWEKTGETDRADRESVRFRSSASLAFPTRDVISLAQSKKGYFDLEVSFLGLHGSQSPMPGFYLDSLAWEDAQGENRLTDFLNVFNHRLITILHQVWRKYRYYICFKKGGEDGFSQRMFSLVGLGSDVNRRMLNINHSKMLAYAGLLASPGRSPEVICSLVSHCFDLQDVTLDGWQFRRVTISKAQQNRLGGMTTGQGTSDKELSVMGENFTIGSWVGDYSGKFLLSINNLPRERFLSFLPDGKNYFPLVMFISFVMRSQLAWELRLGLAENQAGGMVLGAKQNNHLGWTSFLGEPEQKPSVTISVME</sequence>
<organism evidence="1 2">
    <name type="scientific">Xenorhabdus beddingii</name>
    <dbReference type="NCBI Taxonomy" id="40578"/>
    <lineage>
        <taxon>Bacteria</taxon>
        <taxon>Pseudomonadati</taxon>
        <taxon>Pseudomonadota</taxon>
        <taxon>Gammaproteobacteria</taxon>
        <taxon>Enterobacterales</taxon>
        <taxon>Morganellaceae</taxon>
        <taxon>Xenorhabdus</taxon>
    </lineage>
</organism>
<name>A0A1Y2SJT1_9GAMM</name>